<keyword evidence="4" id="KW-0862">Zinc</keyword>
<name>A0A917W2D8_9ACTN</name>
<dbReference type="InterPro" id="IPR001279">
    <property type="entry name" value="Metallo-B-lactamas"/>
</dbReference>
<comment type="cofactor">
    <cofactor evidence="1">
        <name>Zn(2+)</name>
        <dbReference type="ChEBI" id="CHEBI:29105"/>
    </cofactor>
</comment>
<dbReference type="InterPro" id="IPR051453">
    <property type="entry name" value="MBL_Glyoxalase_II"/>
</dbReference>
<evidence type="ECO:0000256" key="3">
    <source>
        <dbReference type="ARBA" id="ARBA00022801"/>
    </source>
</evidence>
<keyword evidence="3 6" id="KW-0378">Hydrolase</keyword>
<evidence type="ECO:0000313" key="6">
    <source>
        <dbReference type="EMBL" id="GGL53529.1"/>
    </source>
</evidence>
<evidence type="ECO:0000256" key="1">
    <source>
        <dbReference type="ARBA" id="ARBA00001947"/>
    </source>
</evidence>
<reference evidence="6" key="1">
    <citation type="journal article" date="2014" name="Int. J. Syst. Evol. Microbiol.">
        <title>Complete genome sequence of Corynebacterium casei LMG S-19264T (=DSM 44701T), isolated from a smear-ripened cheese.</title>
        <authorList>
            <consortium name="US DOE Joint Genome Institute (JGI-PGF)"/>
            <person name="Walter F."/>
            <person name="Albersmeier A."/>
            <person name="Kalinowski J."/>
            <person name="Ruckert C."/>
        </authorList>
    </citation>
    <scope>NUCLEOTIDE SEQUENCE</scope>
    <source>
        <strain evidence="6">CGMCC 4.7306</strain>
    </source>
</reference>
<dbReference type="EMBL" id="BMMZ01000002">
    <property type="protein sequence ID" value="GGL53529.1"/>
    <property type="molecule type" value="Genomic_DNA"/>
</dbReference>
<dbReference type="Proteomes" id="UP000613840">
    <property type="component" value="Unassembled WGS sequence"/>
</dbReference>
<sequence>MVLASFAAGALAANCYVAGVSDRSECVVIDPGMDAVGPLGDVLDERGLQPALVLLTHGHFDHIASAAEVCHSYDVPCYLGPADRAWLADPLSALTPDFEPLVTNYLAGRTIKVPDRFAGPHIGADGVARLEAAGLTFELLPAPGHTPGSTLYRTFYREAGTSYDLLFTGDVLFDGTVGRTDLPGGDPAAMDRTLSSSLSRLPDETVVLPGHGARTTIGRERSTNPFLRRLGAPTDK</sequence>
<dbReference type="PANTHER" id="PTHR46233:SF3">
    <property type="entry name" value="HYDROXYACYLGLUTATHIONE HYDROLASE GLOC"/>
    <property type="match status" value="1"/>
</dbReference>
<organism evidence="6 7">
    <name type="scientific">Microlunatus endophyticus</name>
    <dbReference type="NCBI Taxonomy" id="1716077"/>
    <lineage>
        <taxon>Bacteria</taxon>
        <taxon>Bacillati</taxon>
        <taxon>Actinomycetota</taxon>
        <taxon>Actinomycetes</taxon>
        <taxon>Propionibacteriales</taxon>
        <taxon>Propionibacteriaceae</taxon>
        <taxon>Microlunatus</taxon>
    </lineage>
</organism>
<evidence type="ECO:0000256" key="4">
    <source>
        <dbReference type="ARBA" id="ARBA00022833"/>
    </source>
</evidence>
<keyword evidence="7" id="KW-1185">Reference proteome</keyword>
<evidence type="ECO:0000256" key="2">
    <source>
        <dbReference type="ARBA" id="ARBA00022723"/>
    </source>
</evidence>
<dbReference type="PANTHER" id="PTHR46233">
    <property type="entry name" value="HYDROXYACYLGLUTATHIONE HYDROLASE GLOC"/>
    <property type="match status" value="1"/>
</dbReference>
<dbReference type="GO" id="GO:0046872">
    <property type="term" value="F:metal ion binding"/>
    <property type="evidence" value="ECO:0007669"/>
    <property type="project" value="UniProtKB-KW"/>
</dbReference>
<dbReference type="CDD" id="cd06262">
    <property type="entry name" value="metallo-hydrolase-like_MBL-fold"/>
    <property type="match status" value="1"/>
</dbReference>
<evidence type="ECO:0000259" key="5">
    <source>
        <dbReference type="SMART" id="SM00849"/>
    </source>
</evidence>
<dbReference type="AlphaFoldDB" id="A0A917W2D8"/>
<dbReference type="Pfam" id="PF00753">
    <property type="entry name" value="Lactamase_B"/>
    <property type="match status" value="1"/>
</dbReference>
<reference evidence="6" key="2">
    <citation type="submission" date="2020-09" db="EMBL/GenBank/DDBJ databases">
        <authorList>
            <person name="Sun Q."/>
            <person name="Zhou Y."/>
        </authorList>
    </citation>
    <scope>NUCLEOTIDE SEQUENCE</scope>
    <source>
        <strain evidence="6">CGMCC 4.7306</strain>
    </source>
</reference>
<keyword evidence="2" id="KW-0479">Metal-binding</keyword>
<dbReference type="RefSeq" id="WP_188894068.1">
    <property type="nucleotide sequence ID" value="NZ_BMMZ01000002.1"/>
</dbReference>
<dbReference type="InterPro" id="IPR036866">
    <property type="entry name" value="RibonucZ/Hydroxyglut_hydro"/>
</dbReference>
<dbReference type="Gene3D" id="3.60.15.10">
    <property type="entry name" value="Ribonuclease Z/Hydroxyacylglutathione hydrolase-like"/>
    <property type="match status" value="1"/>
</dbReference>
<gene>
    <name evidence="6" type="ORF">GCM10011575_09940</name>
</gene>
<dbReference type="SUPFAM" id="SSF56281">
    <property type="entry name" value="Metallo-hydrolase/oxidoreductase"/>
    <property type="match status" value="1"/>
</dbReference>
<dbReference type="SMART" id="SM00849">
    <property type="entry name" value="Lactamase_B"/>
    <property type="match status" value="1"/>
</dbReference>
<protein>
    <submittedName>
        <fullName evidence="6">MBL fold hydrolase</fullName>
    </submittedName>
</protein>
<evidence type="ECO:0000313" key="7">
    <source>
        <dbReference type="Proteomes" id="UP000613840"/>
    </source>
</evidence>
<dbReference type="GO" id="GO:0016787">
    <property type="term" value="F:hydrolase activity"/>
    <property type="evidence" value="ECO:0007669"/>
    <property type="project" value="UniProtKB-KW"/>
</dbReference>
<feature type="domain" description="Metallo-beta-lactamase" evidence="5">
    <location>
        <begin position="12"/>
        <end position="211"/>
    </location>
</feature>
<accession>A0A917W2D8</accession>
<comment type="caution">
    <text evidence="6">The sequence shown here is derived from an EMBL/GenBank/DDBJ whole genome shotgun (WGS) entry which is preliminary data.</text>
</comment>
<proteinExistence type="predicted"/>